<evidence type="ECO:0000313" key="1">
    <source>
        <dbReference type="EMBL" id="XNH95163.1"/>
    </source>
</evidence>
<accession>A0ACD5FZK3</accession>
<dbReference type="EMBL" id="CP170590">
    <property type="protein sequence ID" value="XNH95163.1"/>
    <property type="molecule type" value="Genomic_DNA"/>
</dbReference>
<name>A0ACD5FZK3_9VIBR</name>
<protein>
    <submittedName>
        <fullName evidence="1">Fic/DOC family N-terminal domain-containing protein</fullName>
    </submittedName>
</protein>
<organism evidence="1 2">
    <name type="scientific">Vibrio cyclitrophicus</name>
    <dbReference type="NCBI Taxonomy" id="47951"/>
    <lineage>
        <taxon>Bacteria</taxon>
        <taxon>Pseudomonadati</taxon>
        <taxon>Pseudomonadota</taxon>
        <taxon>Gammaproteobacteria</taxon>
        <taxon>Vibrionales</taxon>
        <taxon>Vibrionaceae</taxon>
        <taxon>Vibrio</taxon>
    </lineage>
</organism>
<evidence type="ECO:0000313" key="2">
    <source>
        <dbReference type="Proteomes" id="UP000235310"/>
    </source>
</evidence>
<gene>
    <name evidence="1" type="ORF">BCS90_19795</name>
</gene>
<proteinExistence type="predicted"/>
<reference evidence="1 2" key="1">
    <citation type="journal article" date="2018" name="Nature">
        <title>A major lineage of non-tailed dsDNA viruses as unrecognized killers of marine bacteria.</title>
        <authorList>
            <person name="Kauffman K.M."/>
            <person name="Hussain F.A."/>
            <person name="Yang J."/>
            <person name="Arevalo P."/>
            <person name="Brown J.M."/>
            <person name="Chang W.K."/>
            <person name="VanInsberghe D."/>
            <person name="Elsherbini J."/>
            <person name="Sharma R.S."/>
            <person name="Cutler M.B."/>
            <person name="Kelly L."/>
            <person name="Polz M.F."/>
        </authorList>
    </citation>
    <scope>NUCLEOTIDE SEQUENCE [LARGE SCALE GENOMIC DNA]</scope>
    <source>
        <strain evidence="1 2">10N.222.46.E12</strain>
    </source>
</reference>
<dbReference type="Proteomes" id="UP000235310">
    <property type="component" value="Chromosome 2"/>
</dbReference>
<sequence length="62" mass="6788">MFNLTSRLESKSSSEIENIVTTTGTLFKHKSDSSSAVFGASISTNKSTSVDHKNELKESTYE</sequence>